<feature type="domain" description="ABC transporter" evidence="11">
    <location>
        <begin position="13"/>
        <end position="244"/>
    </location>
</feature>
<proteinExistence type="inferred from homology"/>
<keyword evidence="5 12" id="KW-0762">Sugar transport</keyword>
<evidence type="ECO:0000256" key="6">
    <source>
        <dbReference type="ARBA" id="ARBA00022737"/>
    </source>
</evidence>
<dbReference type="EMBL" id="FORF01000012">
    <property type="protein sequence ID" value="SFJ19796.1"/>
    <property type="molecule type" value="Genomic_DNA"/>
</dbReference>
<name>A0A1I3PFK1_9HYPH</name>
<dbReference type="InterPro" id="IPR017871">
    <property type="entry name" value="ABC_transporter-like_CS"/>
</dbReference>
<feature type="domain" description="ABC transporter" evidence="11">
    <location>
        <begin position="262"/>
        <end position="511"/>
    </location>
</feature>
<dbReference type="PROSITE" id="PS50893">
    <property type="entry name" value="ABC_TRANSPORTER_2"/>
    <property type="match status" value="2"/>
</dbReference>
<protein>
    <submittedName>
        <fullName evidence="12">Simple sugar transport system ATP-binding protein</fullName>
    </submittedName>
</protein>
<evidence type="ECO:0000256" key="4">
    <source>
        <dbReference type="ARBA" id="ARBA00022475"/>
    </source>
</evidence>
<evidence type="ECO:0000256" key="8">
    <source>
        <dbReference type="ARBA" id="ARBA00022840"/>
    </source>
</evidence>
<gene>
    <name evidence="12" type="ORF">SAMN03080618_02310</name>
</gene>
<dbReference type="FunFam" id="3.40.50.300:FF:000127">
    <property type="entry name" value="Ribose import ATP-binding protein RbsA"/>
    <property type="match status" value="1"/>
</dbReference>
<dbReference type="STRING" id="1121003.SAMN03080618_02310"/>
<dbReference type="CDD" id="cd03216">
    <property type="entry name" value="ABC_Carb_Monos_I"/>
    <property type="match status" value="1"/>
</dbReference>
<evidence type="ECO:0000259" key="11">
    <source>
        <dbReference type="PROSITE" id="PS50893"/>
    </source>
</evidence>
<dbReference type="CDD" id="cd03215">
    <property type="entry name" value="ABC_Carb_Monos_II"/>
    <property type="match status" value="1"/>
</dbReference>
<evidence type="ECO:0000256" key="9">
    <source>
        <dbReference type="ARBA" id="ARBA00022967"/>
    </source>
</evidence>
<reference evidence="13" key="1">
    <citation type="submission" date="2016-10" db="EMBL/GenBank/DDBJ databases">
        <authorList>
            <person name="Varghese N."/>
            <person name="Submissions S."/>
        </authorList>
    </citation>
    <scope>NUCLEOTIDE SEQUENCE [LARGE SCALE GENOMIC DNA]</scope>
    <source>
        <strain evidence="13">DSM 21857</strain>
    </source>
</reference>
<evidence type="ECO:0000256" key="10">
    <source>
        <dbReference type="ARBA" id="ARBA00023136"/>
    </source>
</evidence>
<keyword evidence="10" id="KW-0472">Membrane</keyword>
<dbReference type="PROSITE" id="PS00211">
    <property type="entry name" value="ABC_TRANSPORTER_1"/>
    <property type="match status" value="2"/>
</dbReference>
<dbReference type="InterPro" id="IPR050107">
    <property type="entry name" value="ABC_carbohydrate_import_ATPase"/>
</dbReference>
<evidence type="ECO:0000256" key="2">
    <source>
        <dbReference type="ARBA" id="ARBA00005417"/>
    </source>
</evidence>
<dbReference type="InterPro" id="IPR027417">
    <property type="entry name" value="P-loop_NTPase"/>
</dbReference>
<dbReference type="PANTHER" id="PTHR43790:SF4">
    <property type="entry name" value="GUANOSINE IMPORT ATP-BINDING PROTEIN NUPO"/>
    <property type="match status" value="1"/>
</dbReference>
<keyword evidence="4" id="KW-1003">Cell membrane</keyword>
<sequence>MSQTRAVDGTPLLEVKGLTKVFGQLKACDSIDLTIGKGEIHALLGENGAGKSTLVKMLFGSLEPASGEIFWNGQGVTISNPGQARKLGIGMVFQHFSLFEALTAAENIMLSLDDDTSILAIAEKAHGLSKAYGLPLDPFALVGDLSVGERQRIEIIRCLLQEPELIILDEPTSVLTPQEADKLFETLERLRSEGKSILYISHRLEEVKRLCDRATVLRHGKVVGHCDPRQETAASLARMMVGSEVITATRPPAAIADATELLSICGLSRKPAGPFSVALKNIWLTMKAGEVLGIAGVAGNGQGEFFEAISGEVTQESPDVIRIRGNPVGKLGISERRLMGAAFVPEERLGHGAAPRMKLSENLLLSRFKTDTKAFLGKFGMVRTSAIAEASKRIVSEMDVRKSAEDPEAASLSGGNLQKFIIGRELDRQPSVIIVNQPTWGVDAGAAARIRQALIDLARGGSAVLVISQDLDELFEVSDRIAVMHDGQLSSPLPAAEMTLERIGLLMGGSQTATESKGDAA</sequence>
<dbReference type="GO" id="GO:0016887">
    <property type="term" value="F:ATP hydrolysis activity"/>
    <property type="evidence" value="ECO:0007669"/>
    <property type="project" value="InterPro"/>
</dbReference>
<dbReference type="Gene3D" id="3.40.50.300">
    <property type="entry name" value="P-loop containing nucleotide triphosphate hydrolases"/>
    <property type="match status" value="2"/>
</dbReference>
<dbReference type="PANTHER" id="PTHR43790">
    <property type="entry name" value="CARBOHYDRATE TRANSPORT ATP-BINDING PROTEIN MG119-RELATED"/>
    <property type="match status" value="1"/>
</dbReference>
<accession>A0A1I3PFK1</accession>
<comment type="subcellular location">
    <subcellularLocation>
        <location evidence="1">Cell membrane</location>
        <topology evidence="1">Peripheral membrane protein</topology>
    </subcellularLocation>
</comment>
<evidence type="ECO:0000256" key="7">
    <source>
        <dbReference type="ARBA" id="ARBA00022741"/>
    </source>
</evidence>
<dbReference type="Proteomes" id="UP000242763">
    <property type="component" value="Unassembled WGS sequence"/>
</dbReference>
<dbReference type="AlphaFoldDB" id="A0A1I3PFK1"/>
<keyword evidence="6" id="KW-0677">Repeat</keyword>
<keyword evidence="8 12" id="KW-0067">ATP-binding</keyword>
<evidence type="ECO:0000256" key="3">
    <source>
        <dbReference type="ARBA" id="ARBA00022448"/>
    </source>
</evidence>
<keyword evidence="3" id="KW-0813">Transport</keyword>
<evidence type="ECO:0000256" key="1">
    <source>
        <dbReference type="ARBA" id="ARBA00004202"/>
    </source>
</evidence>
<evidence type="ECO:0000256" key="5">
    <source>
        <dbReference type="ARBA" id="ARBA00022597"/>
    </source>
</evidence>
<evidence type="ECO:0000313" key="13">
    <source>
        <dbReference type="Proteomes" id="UP000242763"/>
    </source>
</evidence>
<keyword evidence="13" id="KW-1185">Reference proteome</keyword>
<dbReference type="GO" id="GO:0005886">
    <property type="term" value="C:plasma membrane"/>
    <property type="evidence" value="ECO:0007669"/>
    <property type="project" value="UniProtKB-SubCell"/>
</dbReference>
<evidence type="ECO:0000313" key="12">
    <source>
        <dbReference type="EMBL" id="SFJ19796.1"/>
    </source>
</evidence>
<organism evidence="12 13">
    <name type="scientific">Aquamicrobium aerolatum DSM 21857</name>
    <dbReference type="NCBI Taxonomy" id="1121003"/>
    <lineage>
        <taxon>Bacteria</taxon>
        <taxon>Pseudomonadati</taxon>
        <taxon>Pseudomonadota</taxon>
        <taxon>Alphaproteobacteria</taxon>
        <taxon>Hyphomicrobiales</taxon>
        <taxon>Phyllobacteriaceae</taxon>
        <taxon>Aerobium</taxon>
    </lineage>
</organism>
<dbReference type="Pfam" id="PF00005">
    <property type="entry name" value="ABC_tran"/>
    <property type="match status" value="2"/>
</dbReference>
<dbReference type="SUPFAM" id="SSF52540">
    <property type="entry name" value="P-loop containing nucleoside triphosphate hydrolases"/>
    <property type="match status" value="2"/>
</dbReference>
<dbReference type="SMART" id="SM00382">
    <property type="entry name" value="AAA"/>
    <property type="match status" value="1"/>
</dbReference>
<comment type="similarity">
    <text evidence="2">Belongs to the ABC transporter superfamily.</text>
</comment>
<dbReference type="InterPro" id="IPR003593">
    <property type="entry name" value="AAA+_ATPase"/>
</dbReference>
<dbReference type="InterPro" id="IPR003439">
    <property type="entry name" value="ABC_transporter-like_ATP-bd"/>
</dbReference>
<keyword evidence="7" id="KW-0547">Nucleotide-binding</keyword>
<keyword evidence="9" id="KW-1278">Translocase</keyword>
<dbReference type="GO" id="GO:0005524">
    <property type="term" value="F:ATP binding"/>
    <property type="evidence" value="ECO:0007669"/>
    <property type="project" value="UniProtKB-KW"/>
</dbReference>